<organism evidence="2 3">
    <name type="scientific">Bacillus thermotolerans</name>
    <name type="common">Quasibacillus thermotolerans</name>
    <dbReference type="NCBI Taxonomy" id="1221996"/>
    <lineage>
        <taxon>Bacteria</taxon>
        <taxon>Bacillati</taxon>
        <taxon>Bacillota</taxon>
        <taxon>Bacilli</taxon>
        <taxon>Bacillales</taxon>
        <taxon>Bacillaceae</taxon>
        <taxon>Bacillus</taxon>
    </lineage>
</organism>
<dbReference type="RefSeq" id="WP_039235901.1">
    <property type="nucleotide sequence ID" value="NZ_JWIR02000071.1"/>
</dbReference>
<sequence>MNSDKKDNLNIYKWLALISLTLIPFAAGIGILFDLNSDPMQLLIMAAGFLSLSWINWSRYKEKGK</sequence>
<comment type="caution">
    <text evidence="2">The sequence shown here is derived from an EMBL/GenBank/DDBJ whole genome shotgun (WGS) entry which is preliminary data.</text>
</comment>
<dbReference type="OrthoDB" id="2943509at2"/>
<keyword evidence="1" id="KW-0472">Membrane</keyword>
<keyword evidence="1" id="KW-1133">Transmembrane helix</keyword>
<gene>
    <name evidence="2" type="ORF">QY95_03431</name>
</gene>
<dbReference type="EMBL" id="JWIR02000071">
    <property type="protein sequence ID" value="KKB35578.1"/>
    <property type="molecule type" value="Genomic_DNA"/>
</dbReference>
<keyword evidence="3" id="KW-1185">Reference proteome</keyword>
<protein>
    <submittedName>
        <fullName evidence="2">Uncharacterized protein</fullName>
    </submittedName>
</protein>
<keyword evidence="1" id="KW-0812">Transmembrane</keyword>
<evidence type="ECO:0000256" key="1">
    <source>
        <dbReference type="SAM" id="Phobius"/>
    </source>
</evidence>
<dbReference type="Proteomes" id="UP000031563">
    <property type="component" value="Unassembled WGS sequence"/>
</dbReference>
<proteinExistence type="predicted"/>
<evidence type="ECO:0000313" key="3">
    <source>
        <dbReference type="Proteomes" id="UP000031563"/>
    </source>
</evidence>
<accession>A0A0F5HTC7</accession>
<accession>A0A0F5HQQ3</accession>
<feature type="transmembrane region" description="Helical" evidence="1">
    <location>
        <begin position="39"/>
        <end position="57"/>
    </location>
</feature>
<feature type="transmembrane region" description="Helical" evidence="1">
    <location>
        <begin position="12"/>
        <end position="33"/>
    </location>
</feature>
<dbReference type="AlphaFoldDB" id="A0A0F5HTC7"/>
<name>A0A0F5HTC7_BACTR</name>
<reference evidence="2" key="1">
    <citation type="submission" date="2015-02" db="EMBL/GenBank/DDBJ databases">
        <title>Genome Assembly of Bacillaceae bacterium MTCC 8252.</title>
        <authorList>
            <person name="Verma A."/>
            <person name="Khatri I."/>
            <person name="Mual P."/>
            <person name="Subramanian S."/>
            <person name="Krishnamurthi S."/>
        </authorList>
    </citation>
    <scope>NUCLEOTIDE SEQUENCE [LARGE SCALE GENOMIC DNA]</scope>
    <source>
        <strain evidence="2">MTCC 8252</strain>
    </source>
</reference>
<evidence type="ECO:0000313" key="2">
    <source>
        <dbReference type="EMBL" id="KKB35578.1"/>
    </source>
</evidence>